<comment type="caution">
    <text evidence="4">The sequence shown here is derived from an EMBL/GenBank/DDBJ whole genome shotgun (WGS) entry which is preliminary data.</text>
</comment>
<dbReference type="InterPro" id="IPR002639">
    <property type="entry name" value="UreF"/>
</dbReference>
<dbReference type="EMBL" id="JBHUDD010000053">
    <property type="protein sequence ID" value="MFD1509670.1"/>
    <property type="molecule type" value="Genomic_DNA"/>
</dbReference>
<evidence type="ECO:0000313" key="5">
    <source>
        <dbReference type="Proteomes" id="UP001597186"/>
    </source>
</evidence>
<organism evidence="4 5">
    <name type="scientific">Lacimonas salitolerans</name>
    <dbReference type="NCBI Taxonomy" id="1323750"/>
    <lineage>
        <taxon>Bacteria</taxon>
        <taxon>Pseudomonadati</taxon>
        <taxon>Pseudomonadota</taxon>
        <taxon>Alphaproteobacteria</taxon>
        <taxon>Rhodobacterales</taxon>
        <taxon>Paracoccaceae</taxon>
        <taxon>Lacimonas</taxon>
    </lineage>
</organism>
<keyword evidence="5" id="KW-1185">Reference proteome</keyword>
<dbReference type="Proteomes" id="UP001597186">
    <property type="component" value="Unassembled WGS sequence"/>
</dbReference>
<evidence type="ECO:0000313" key="4">
    <source>
        <dbReference type="EMBL" id="MFD1509670.1"/>
    </source>
</evidence>
<dbReference type="InterPro" id="IPR038277">
    <property type="entry name" value="UreF_sf"/>
</dbReference>
<dbReference type="HAMAP" id="MF_01385">
    <property type="entry name" value="UreF"/>
    <property type="match status" value="1"/>
</dbReference>
<comment type="subcellular location">
    <subcellularLocation>
        <location evidence="3">Cytoplasm</location>
    </subcellularLocation>
</comment>
<keyword evidence="3" id="KW-0963">Cytoplasm</keyword>
<gene>
    <name evidence="3" type="primary">ureF</name>
    <name evidence="4" type="ORF">ACFTOW_09670</name>
</gene>
<dbReference type="PIRSF" id="PIRSF009467">
    <property type="entry name" value="Ureas_acces_UreF"/>
    <property type="match status" value="1"/>
</dbReference>
<protein>
    <recommendedName>
        <fullName evidence="3">Urease accessory protein UreF</fullName>
    </recommendedName>
</protein>
<dbReference type="PANTHER" id="PTHR33620">
    <property type="entry name" value="UREASE ACCESSORY PROTEIN F"/>
    <property type="match status" value="1"/>
</dbReference>
<keyword evidence="2 3" id="KW-0143">Chaperone</keyword>
<comment type="subunit">
    <text evidence="3">UreD, UreF and UreG form a complex that acts as a GTP-hydrolysis-dependent molecular chaperone, activating the urease apoprotein by helping to assemble the nickel containing metallocenter of UreC. The UreE protein probably delivers the nickel.</text>
</comment>
<comment type="similarity">
    <text evidence="3">Belongs to the UreF family.</text>
</comment>
<keyword evidence="1 3" id="KW-0996">Nickel insertion</keyword>
<dbReference type="Pfam" id="PF01730">
    <property type="entry name" value="UreF"/>
    <property type="match status" value="1"/>
</dbReference>
<accession>A0ABW4EEC4</accession>
<proteinExistence type="inferred from homology"/>
<evidence type="ECO:0000256" key="1">
    <source>
        <dbReference type="ARBA" id="ARBA00022988"/>
    </source>
</evidence>
<reference evidence="5" key="1">
    <citation type="journal article" date="2019" name="Int. J. Syst. Evol. Microbiol.">
        <title>The Global Catalogue of Microorganisms (GCM) 10K type strain sequencing project: providing services to taxonomists for standard genome sequencing and annotation.</title>
        <authorList>
            <consortium name="The Broad Institute Genomics Platform"/>
            <consortium name="The Broad Institute Genome Sequencing Center for Infectious Disease"/>
            <person name="Wu L."/>
            <person name="Ma J."/>
        </authorList>
    </citation>
    <scope>NUCLEOTIDE SEQUENCE [LARGE SCALE GENOMIC DNA]</scope>
    <source>
        <strain evidence="5">CGMCC 1.12477</strain>
    </source>
</reference>
<evidence type="ECO:0000256" key="2">
    <source>
        <dbReference type="ARBA" id="ARBA00023186"/>
    </source>
</evidence>
<comment type="function">
    <text evidence="3">Required for maturation of urease via the functional incorporation of the urease nickel metallocenter.</text>
</comment>
<dbReference type="Gene3D" id="1.10.4190.10">
    <property type="entry name" value="Urease accessory protein UreF"/>
    <property type="match status" value="1"/>
</dbReference>
<evidence type="ECO:0000256" key="3">
    <source>
        <dbReference type="HAMAP-Rule" id="MF_01385"/>
    </source>
</evidence>
<dbReference type="RefSeq" id="WP_379915066.1">
    <property type="nucleotide sequence ID" value="NZ_JBHUDD010000053.1"/>
</dbReference>
<name>A0ABW4EEC4_9RHOB</name>
<sequence length="212" mass="22216">MPTDTRLLTLAQWLSPSFPIGAFAYSHGLEWAVQAGLVRNAGDLQGWLTDLLTCGSGRADAIWVWQAMAGGDLAALDAQARAFAASAERLREAARQGAAFASTANAVWGLDVPPVVLPLAVGAAARQAHMAGGDVVALYAHAFASNLTAAAIRLVPLGQTEGQRVLAALTPICAQLADDTQGTGPDDIYSNCFLSDIAAMRHETQETRLFQS</sequence>
<dbReference type="PANTHER" id="PTHR33620:SF1">
    <property type="entry name" value="UREASE ACCESSORY PROTEIN F"/>
    <property type="match status" value="1"/>
</dbReference>